<dbReference type="EMBL" id="VJMH01006304">
    <property type="protein sequence ID" value="KAF0690826.1"/>
    <property type="molecule type" value="Genomic_DNA"/>
</dbReference>
<reference evidence="4 5" key="1">
    <citation type="submission" date="2019-03" db="EMBL/GenBank/DDBJ databases">
        <authorList>
            <person name="Gaulin E."/>
            <person name="Dumas B."/>
        </authorList>
    </citation>
    <scope>NUCLEOTIDE SEQUENCE [LARGE SCALE GENOMIC DNA]</scope>
    <source>
        <strain evidence="4">CBS 568.67</strain>
    </source>
</reference>
<evidence type="ECO:0000256" key="1">
    <source>
        <dbReference type="SAM" id="MobiDB-lite"/>
    </source>
</evidence>
<feature type="compositionally biased region" description="Low complexity" evidence="1">
    <location>
        <begin position="114"/>
        <end position="139"/>
    </location>
</feature>
<sequence length="431" mass="46215">MATPVVTTDYEETASARIPGPVIHIVLTPNIDELDESAPKEPPVVLDEKTLFFQSTPMRKRACVAAVCLVAVVCACAIGFTVGAEPSANSSASSTPANVFVSQGQVESPGGGTSLATTTTPSAGTTTAMGGSAAAPTPTTPQVEAAELVRTSLPPTTTSLPTLPYTDTQFDWLNIANWQGDNDVSAASFAAKAFMSDRIHVSGFNKPIDQTPILRTVRGWSGRRILFLEWTAYDHSDANLWLLPTSLRSQFQTSDWPRCGEYDIFEMFNGDAAIGHAGTTNLYFGDGLEGFGQSTMHMASTNCWAPYYGLGRQPMASSQAAQWQTGYGMKMSMAVIFDSDAHGKYILQVQNPTFVAGAHNTVDLVLDKSIQAEKIYSNGNTYWGVAPVGGCAAGFDGGAGFPYFTNDFRLILQEQNTGYFDVTTFKVFTKN</sequence>
<feature type="transmembrane region" description="Helical" evidence="2">
    <location>
        <begin position="62"/>
        <end position="84"/>
    </location>
</feature>
<dbReference type="Proteomes" id="UP000332933">
    <property type="component" value="Unassembled WGS sequence"/>
</dbReference>
<organism evidence="4 5">
    <name type="scientific">Aphanomyces stellatus</name>
    <dbReference type="NCBI Taxonomy" id="120398"/>
    <lineage>
        <taxon>Eukaryota</taxon>
        <taxon>Sar</taxon>
        <taxon>Stramenopiles</taxon>
        <taxon>Oomycota</taxon>
        <taxon>Saprolegniomycetes</taxon>
        <taxon>Saprolegniales</taxon>
        <taxon>Verrucalvaceae</taxon>
        <taxon>Aphanomyces</taxon>
    </lineage>
</organism>
<accession>A0A485L8L7</accession>
<proteinExistence type="predicted"/>
<keyword evidence="2" id="KW-0812">Transmembrane</keyword>
<dbReference type="OrthoDB" id="62362at2759"/>
<keyword evidence="2" id="KW-1133">Transmembrane helix</keyword>
<protein>
    <submittedName>
        <fullName evidence="4">Aste57867_17814 protein</fullName>
    </submittedName>
</protein>
<gene>
    <name evidence="4" type="primary">Aste57867_17814</name>
    <name evidence="3" type="ORF">As57867_017753</name>
    <name evidence="4" type="ORF">ASTE57867_17814</name>
</gene>
<dbReference type="AlphaFoldDB" id="A0A485L8L7"/>
<keyword evidence="2" id="KW-0472">Membrane</keyword>
<feature type="region of interest" description="Disordered" evidence="1">
    <location>
        <begin position="102"/>
        <end position="139"/>
    </location>
</feature>
<reference evidence="3" key="2">
    <citation type="submission" date="2019-06" db="EMBL/GenBank/DDBJ databases">
        <title>Genomics analysis of Aphanomyces spp. identifies a new class of oomycete effector associated with host adaptation.</title>
        <authorList>
            <person name="Gaulin E."/>
        </authorList>
    </citation>
    <scope>NUCLEOTIDE SEQUENCE</scope>
    <source>
        <strain evidence="3">CBS 578.67</strain>
    </source>
</reference>
<evidence type="ECO:0000313" key="3">
    <source>
        <dbReference type="EMBL" id="KAF0690826.1"/>
    </source>
</evidence>
<dbReference type="Gene3D" id="2.60.120.200">
    <property type="match status" value="1"/>
</dbReference>
<evidence type="ECO:0000256" key="2">
    <source>
        <dbReference type="SAM" id="Phobius"/>
    </source>
</evidence>
<dbReference type="EMBL" id="CAADRA010006325">
    <property type="protein sequence ID" value="VFT94557.1"/>
    <property type="molecule type" value="Genomic_DNA"/>
</dbReference>
<keyword evidence="5" id="KW-1185">Reference proteome</keyword>
<name>A0A485L8L7_9STRA</name>
<evidence type="ECO:0000313" key="4">
    <source>
        <dbReference type="EMBL" id="VFT94557.1"/>
    </source>
</evidence>
<evidence type="ECO:0000313" key="5">
    <source>
        <dbReference type="Proteomes" id="UP000332933"/>
    </source>
</evidence>